<comment type="pathway">
    <text evidence="1">Amino-acid biosynthesis; L-isoleucine biosynthesis; 2-oxobutanoate from pyruvate: step 1/3.</text>
</comment>
<dbReference type="NCBIfam" id="TIGR00977">
    <property type="entry name" value="citramal_synth"/>
    <property type="match status" value="1"/>
</dbReference>
<keyword evidence="12" id="KW-1185">Reference proteome</keyword>
<proteinExistence type="inferred from homology"/>
<keyword evidence="5 9" id="KW-0808">Transferase</keyword>
<evidence type="ECO:0000256" key="9">
    <source>
        <dbReference type="RuleBase" id="RU003523"/>
    </source>
</evidence>
<protein>
    <recommendedName>
        <fullName evidence="8">Citramalate synthase</fullName>
        <ecNumber evidence="8">2.3.3.21</ecNumber>
    </recommendedName>
</protein>
<dbReference type="InterPro" id="IPR005675">
    <property type="entry name" value="Citramal_synthase"/>
</dbReference>
<dbReference type="Gene3D" id="3.20.20.70">
    <property type="entry name" value="Aldolase class I"/>
    <property type="match status" value="1"/>
</dbReference>
<gene>
    <name evidence="11" type="ORF">ATZ36_15070</name>
</gene>
<comment type="catalytic activity">
    <reaction evidence="7">
        <text>pyruvate + acetyl-CoA + H2O = (3R)-citramalate + CoA + H(+)</text>
        <dbReference type="Rhea" id="RHEA:19045"/>
        <dbReference type="ChEBI" id="CHEBI:15361"/>
        <dbReference type="ChEBI" id="CHEBI:15377"/>
        <dbReference type="ChEBI" id="CHEBI:15378"/>
        <dbReference type="ChEBI" id="CHEBI:30934"/>
        <dbReference type="ChEBI" id="CHEBI:57287"/>
        <dbReference type="ChEBI" id="CHEBI:57288"/>
        <dbReference type="EC" id="2.3.3.21"/>
    </reaction>
</comment>
<keyword evidence="6" id="KW-0100">Branched-chain amino acid biosynthesis</keyword>
<evidence type="ECO:0000256" key="4">
    <source>
        <dbReference type="ARBA" id="ARBA00022624"/>
    </source>
</evidence>
<evidence type="ECO:0000256" key="5">
    <source>
        <dbReference type="ARBA" id="ARBA00022679"/>
    </source>
</evidence>
<dbReference type="Pfam" id="PF08502">
    <property type="entry name" value="LeuA_dimer"/>
    <property type="match status" value="1"/>
</dbReference>
<dbReference type="SUPFAM" id="SSF110921">
    <property type="entry name" value="2-isopropylmalate synthase LeuA, allosteric (dimerisation) domain"/>
    <property type="match status" value="1"/>
</dbReference>
<name>A0A1E5ILV4_ENDTX</name>
<dbReference type="PROSITE" id="PS50991">
    <property type="entry name" value="PYR_CT"/>
    <property type="match status" value="1"/>
</dbReference>
<feature type="domain" description="Pyruvate carboxyltransferase" evidence="10">
    <location>
        <begin position="3"/>
        <end position="269"/>
    </location>
</feature>
<evidence type="ECO:0000256" key="3">
    <source>
        <dbReference type="ARBA" id="ARBA00022605"/>
    </source>
</evidence>
<dbReference type="Gene3D" id="3.30.160.270">
    <property type="match status" value="1"/>
</dbReference>
<dbReference type="InterPro" id="IPR036230">
    <property type="entry name" value="LeuA_allosteric_dom_sf"/>
</dbReference>
<evidence type="ECO:0000313" key="11">
    <source>
        <dbReference type="EMBL" id="OEG71437.1"/>
    </source>
</evidence>
<organism evidence="11 12">
    <name type="scientific">Endomicrobium trichonymphae</name>
    <dbReference type="NCBI Taxonomy" id="1408204"/>
    <lineage>
        <taxon>Bacteria</taxon>
        <taxon>Pseudomonadati</taxon>
        <taxon>Elusimicrobiota</taxon>
        <taxon>Endomicrobiia</taxon>
        <taxon>Endomicrobiales</taxon>
        <taxon>Endomicrobiaceae</taxon>
        <taxon>Candidatus Endomicrobiellum</taxon>
    </lineage>
</organism>
<evidence type="ECO:0000313" key="12">
    <source>
        <dbReference type="Proteomes" id="UP000095237"/>
    </source>
</evidence>
<dbReference type="SMART" id="SM00917">
    <property type="entry name" value="LeuA_dimer"/>
    <property type="match status" value="1"/>
</dbReference>
<dbReference type="InterPro" id="IPR002034">
    <property type="entry name" value="AIPM/Hcit_synth_CS"/>
</dbReference>
<evidence type="ECO:0000256" key="7">
    <source>
        <dbReference type="ARBA" id="ARBA00048263"/>
    </source>
</evidence>
<dbReference type="PANTHER" id="PTHR43538:SF1">
    <property type="entry name" value="(R)-CITRAMALATE SYNTHASE"/>
    <property type="match status" value="1"/>
</dbReference>
<dbReference type="Pfam" id="PF00682">
    <property type="entry name" value="HMGL-like"/>
    <property type="match status" value="1"/>
</dbReference>
<evidence type="ECO:0000259" key="10">
    <source>
        <dbReference type="PROSITE" id="PS50991"/>
    </source>
</evidence>
<dbReference type="Gene3D" id="1.10.238.260">
    <property type="match status" value="1"/>
</dbReference>
<keyword evidence="4" id="KW-0412">Isoleucine biosynthesis</keyword>
<dbReference type="InterPro" id="IPR013709">
    <property type="entry name" value="2-isopropylmalate_synth_dimer"/>
</dbReference>
<evidence type="ECO:0000256" key="2">
    <source>
        <dbReference type="ARBA" id="ARBA00006154"/>
    </source>
</evidence>
<evidence type="ECO:0000256" key="6">
    <source>
        <dbReference type="ARBA" id="ARBA00023304"/>
    </source>
</evidence>
<dbReference type="InterPro" id="IPR013785">
    <property type="entry name" value="Aldolase_TIM"/>
</dbReference>
<dbReference type="CDD" id="cd07941">
    <property type="entry name" value="DRE_TIM_LeuA3"/>
    <property type="match status" value="1"/>
</dbReference>
<dbReference type="GO" id="GO:0009097">
    <property type="term" value="P:isoleucine biosynthetic process"/>
    <property type="evidence" value="ECO:0007669"/>
    <property type="project" value="UniProtKB-UniRule"/>
</dbReference>
<dbReference type="PANTHER" id="PTHR43538">
    <property type="entry name" value="ALPHA-IPM SYNTHASE/HOMOCITRATE SYNTHASE"/>
    <property type="match status" value="1"/>
</dbReference>
<dbReference type="EMBL" id="LNVX01000218">
    <property type="protein sequence ID" value="OEG71437.1"/>
    <property type="molecule type" value="Genomic_DNA"/>
</dbReference>
<accession>A0A1E5ILV4</accession>
<comment type="caution">
    <text evidence="11">The sequence shown here is derived from an EMBL/GenBank/DDBJ whole genome shotgun (WGS) entry which is preliminary data.</text>
</comment>
<dbReference type="PROSITE" id="PS00816">
    <property type="entry name" value="AIPM_HOMOCIT_SYNTH_2"/>
    <property type="match status" value="1"/>
</dbReference>
<reference evidence="11 12" key="1">
    <citation type="submission" date="2015-11" db="EMBL/GenBank/DDBJ databases">
        <title>Evidence for parallel genomic evolution in an endosymbiosis of termite gut flagellates.</title>
        <authorList>
            <person name="Zheng H."/>
        </authorList>
    </citation>
    <scope>NUCLEOTIDE SEQUENCE [LARGE SCALE GENOMIC DNA]</scope>
    <source>
        <strain evidence="11 12">CET450</strain>
    </source>
</reference>
<sequence length="529" mass="58409">MKILVFDTTLRDGSQGAGIAFTVEDKIKIAKALDSFGISYIEGGWPGSNPKDELFFSQMKKLGSLGLKNAKLTAFSSTRRKGSKASEDESLRAIVKSGVKTACIFGKSWDLHVKYALKTTNEENLKMIFESVAFLKSKKLEVIFDAEHYFDGYRNNKEYALETVRTAVDGGVDTICLCETNGGMLPSDIQSIVRKTISLFPKVRFGIHAHNDSGCAVANSIAAVEEGCIMVQGTINGIGERCGNANLCSIIPALEFKRNYECISKKNVKKLSELSRYVDEIANLVTDDSRPYVGNNAFAHKAGMHVSAIERNPETYEHINPALVGNERRILISDLSGKSNIVSKFNEMKRGIKDTDDGNASEKIKKVIDIVKEKENNGYQYENADASFFLITKKALGSFKPFFSLVCYRLIVEKDSDGNIVSEAAVKLDVRGKEEHTVAEGNGPVDALSNCLRKALIKYYPDIKNVFLMDFKVRVVNSTANTAAKVRVLIESSDASRNWGTIGVSENIIDASWQALSDSIEYKLLRSKK</sequence>
<keyword evidence="3" id="KW-0028">Amino-acid biosynthesis</keyword>
<dbReference type="SUPFAM" id="SSF51569">
    <property type="entry name" value="Aldolase"/>
    <property type="match status" value="1"/>
</dbReference>
<dbReference type="UniPathway" id="UPA00047">
    <property type="reaction ID" value="UER00066"/>
</dbReference>
<comment type="similarity">
    <text evidence="2 9">Belongs to the alpha-IPM synthase/homocitrate synthase family.</text>
</comment>
<dbReference type="GO" id="GO:0043714">
    <property type="term" value="F:(R)-citramalate synthase activity"/>
    <property type="evidence" value="ECO:0007669"/>
    <property type="project" value="UniProtKB-UniRule"/>
</dbReference>
<evidence type="ECO:0000256" key="1">
    <source>
        <dbReference type="ARBA" id="ARBA00004743"/>
    </source>
</evidence>
<dbReference type="Proteomes" id="UP000095237">
    <property type="component" value="Unassembled WGS sequence"/>
</dbReference>
<dbReference type="InterPro" id="IPR054691">
    <property type="entry name" value="LeuA/HCS_post-cat"/>
</dbReference>
<dbReference type="PROSITE" id="PS00815">
    <property type="entry name" value="AIPM_HOMOCIT_SYNTH_1"/>
    <property type="match status" value="1"/>
</dbReference>
<evidence type="ECO:0000256" key="8">
    <source>
        <dbReference type="NCBIfam" id="TIGR00977"/>
    </source>
</evidence>
<dbReference type="EC" id="2.3.3.21" evidence="8"/>
<dbReference type="GO" id="GO:0009098">
    <property type="term" value="P:L-leucine biosynthetic process"/>
    <property type="evidence" value="ECO:0007669"/>
    <property type="project" value="InterPro"/>
</dbReference>
<dbReference type="InterPro" id="IPR000891">
    <property type="entry name" value="PYR_CT"/>
</dbReference>
<dbReference type="GO" id="GO:0003852">
    <property type="term" value="F:2-isopropylmalate synthase activity"/>
    <property type="evidence" value="ECO:0007669"/>
    <property type="project" value="InterPro"/>
</dbReference>
<dbReference type="AlphaFoldDB" id="A0A1E5ILV4"/>
<dbReference type="Pfam" id="PF22617">
    <property type="entry name" value="HCS_D2"/>
    <property type="match status" value="1"/>
</dbReference>